<proteinExistence type="predicted"/>
<sequence>MLTPKLRWWSALLISALLLLWRLLDFLDEARHHDYHISRVGLSVFGGKAEWLQLLLILACLGGVLLSLARLWWLRRPTQSPANEPEKMCLASQRDSDIV</sequence>
<keyword evidence="2" id="KW-1133">Transmembrane helix</keyword>
<name>A0ABP8PYP3_9GAMM</name>
<protein>
    <submittedName>
        <fullName evidence="3">Uncharacterized protein</fullName>
    </submittedName>
</protein>
<evidence type="ECO:0000313" key="4">
    <source>
        <dbReference type="Proteomes" id="UP001501321"/>
    </source>
</evidence>
<comment type="caution">
    <text evidence="3">The sequence shown here is derived from an EMBL/GenBank/DDBJ whole genome shotgun (WGS) entry which is preliminary data.</text>
</comment>
<organism evidence="3 4">
    <name type="scientific">Pseudaeromonas paramecii</name>
    <dbReference type="NCBI Taxonomy" id="2138166"/>
    <lineage>
        <taxon>Bacteria</taxon>
        <taxon>Pseudomonadati</taxon>
        <taxon>Pseudomonadota</taxon>
        <taxon>Gammaproteobacteria</taxon>
        <taxon>Aeromonadales</taxon>
        <taxon>Aeromonadaceae</taxon>
        <taxon>Pseudaeromonas</taxon>
    </lineage>
</organism>
<dbReference type="Proteomes" id="UP001501321">
    <property type="component" value="Unassembled WGS sequence"/>
</dbReference>
<feature type="transmembrane region" description="Helical" evidence="2">
    <location>
        <begin position="50"/>
        <end position="73"/>
    </location>
</feature>
<keyword evidence="2" id="KW-0812">Transmembrane</keyword>
<evidence type="ECO:0000313" key="3">
    <source>
        <dbReference type="EMBL" id="GAA4494727.1"/>
    </source>
</evidence>
<keyword evidence="4" id="KW-1185">Reference proteome</keyword>
<dbReference type="EMBL" id="BAABFC010000003">
    <property type="protein sequence ID" value="GAA4494727.1"/>
    <property type="molecule type" value="Genomic_DNA"/>
</dbReference>
<dbReference type="RefSeq" id="WP_345010070.1">
    <property type="nucleotide sequence ID" value="NZ_BAABFC010000003.1"/>
</dbReference>
<accession>A0ABP8PYP3</accession>
<evidence type="ECO:0000256" key="1">
    <source>
        <dbReference type="SAM" id="MobiDB-lite"/>
    </source>
</evidence>
<evidence type="ECO:0000256" key="2">
    <source>
        <dbReference type="SAM" id="Phobius"/>
    </source>
</evidence>
<feature type="region of interest" description="Disordered" evidence="1">
    <location>
        <begin position="80"/>
        <end position="99"/>
    </location>
</feature>
<reference evidence="4" key="1">
    <citation type="journal article" date="2019" name="Int. J. Syst. Evol. Microbiol.">
        <title>The Global Catalogue of Microorganisms (GCM) 10K type strain sequencing project: providing services to taxonomists for standard genome sequencing and annotation.</title>
        <authorList>
            <consortium name="The Broad Institute Genomics Platform"/>
            <consortium name="The Broad Institute Genome Sequencing Center for Infectious Disease"/>
            <person name="Wu L."/>
            <person name="Ma J."/>
        </authorList>
    </citation>
    <scope>NUCLEOTIDE SEQUENCE [LARGE SCALE GENOMIC DNA]</scope>
    <source>
        <strain evidence="4">JCM 32226</strain>
    </source>
</reference>
<keyword evidence="2" id="KW-0472">Membrane</keyword>
<gene>
    <name evidence="3" type="ORF">GCM10023095_06820</name>
</gene>